<dbReference type="Gene3D" id="3.30.70.1320">
    <property type="entry name" value="Multidrug efflux transporter AcrB pore domain like"/>
    <property type="match status" value="1"/>
</dbReference>
<feature type="transmembrane region" description="Helical" evidence="3">
    <location>
        <begin position="392"/>
        <end position="412"/>
    </location>
</feature>
<dbReference type="GO" id="GO:0015562">
    <property type="term" value="F:efflux transmembrane transporter activity"/>
    <property type="evidence" value="ECO:0007669"/>
    <property type="project" value="InterPro"/>
</dbReference>
<dbReference type="InterPro" id="IPR001036">
    <property type="entry name" value="Acrflvin-R"/>
</dbReference>
<keyword evidence="3" id="KW-0812">Transmembrane</keyword>
<evidence type="ECO:0000313" key="4">
    <source>
        <dbReference type="EMBL" id="MBO8432365.1"/>
    </source>
</evidence>
<feature type="transmembrane region" description="Helical" evidence="3">
    <location>
        <begin position="1068"/>
        <end position="1088"/>
    </location>
</feature>
<dbReference type="Proteomes" id="UP000823612">
    <property type="component" value="Unassembled WGS sequence"/>
</dbReference>
<feature type="coiled-coil region" evidence="2">
    <location>
        <begin position="147"/>
        <end position="174"/>
    </location>
</feature>
<dbReference type="Gene3D" id="3.30.70.1440">
    <property type="entry name" value="Multidrug efflux transporter AcrB pore domain"/>
    <property type="match status" value="1"/>
</dbReference>
<dbReference type="SUPFAM" id="SSF82866">
    <property type="entry name" value="Multidrug efflux transporter AcrB transmembrane domain"/>
    <property type="match status" value="2"/>
</dbReference>
<dbReference type="SUPFAM" id="SSF82693">
    <property type="entry name" value="Multidrug efflux transporter AcrB pore domain, PN1, PN2, PC1 and PC2 subdomains"/>
    <property type="match status" value="2"/>
</dbReference>
<dbReference type="SUPFAM" id="SSF56954">
    <property type="entry name" value="Outer membrane efflux proteins (OEP)"/>
    <property type="match status" value="1"/>
</dbReference>
<feature type="transmembrane region" description="Helical" evidence="3">
    <location>
        <begin position="915"/>
        <end position="934"/>
    </location>
</feature>
<sequence length="1563" mass="173250">MKIIEWAMRHRQLIILIVVIAMIFGAYSLVVMPKQEFPVFTIRQGVVVAVYPGASSEQVEEQIAKSLESYVFSYEEVDKEKTTTICRDGMAIMMLNLDEDINTIEKNDFWAKFKEDLQAFKMKLPQGVLALLTIDDFGETSSLLYTIESKDKTYRELEQYLDELEARLRNIESISKLSRYGAQQEQVTVYLDQAKLARYGMGMPTLAARLFSQGFTSASGKVENGQLVAPVHIAASFAAERDLEEQIVYADPMGNVVRLKDVARVVREYPSPSSYIESNGTKCVMLSIEARPGYNIVDMGRDAKKVIADYQKELPEDVHFFCVTDQSHVVNESVSTFLKELLIAIGAVILVVVLLMPMRVAMVSASTIPITIFISLGLFYLCGIELNTVTLAALLVTLGMIVDNSVVIVDCYMERLDEGCSRWHASASSATEFFKSILSATLAISITFIPFLFTFKGTFLDFILSFPWAISITLGISLLVAVLLVPYMQYAFIRKGLKQKELEKPRRHRSFLDIVQAGYEWLLARCFRHPGRTMAVGVLSVALGFGLMTLLPNRLFPTAERNQFAVEIYLPAGTALETTAQVADSLEQILSNDPRVVSVTKFVGSGSPRFQATYAPQLGGSSFSQFIVNTTGPEATEAVLDQYANLYTDYFPMAQIRFKQMDYCVAASPIEVELHGDNLAELKRMADSVLYVFHNTEGLCVIRSSYEGMLPGVQVDVNKDEANRLGINKSLLATTIALQTGQGVPITTLWDGDYPMKVVIRSEHEKEESFTDLENGFLPTLPGGQPVPVRQVASVSPDWTEGCVVRENGIRTLTISADVARGYNINERTEALAAQLDKMKLPQGMSLTYGGSRAIDEENVPRILSGLFIAIAIIFFILLFHFKQINMALLVLVSMSLCAFGGFFGLWIMGKDFSLTAILGFVSLMGILVRNGIIMMDYAQQLRKEEHLSVYEAAMHAAKRRMRPIFLTSAAASMGVVPMILGGSGLWSPMGTVICFGSLISMILVVTVLPVAYWLVFRRVDKKAGKPALKPIEAVCPAEAGLASVRVSEASSRSGSGMAFGRQTITHSLTMLTLSVFFVFSGLMPASAQPKPLSLEECQQLALQHNVKMKNALLQVDMAKADRQANISHFFPSVQATGMGFIANKGVLGGQVGDFVNIPTSMAEMAPGLTGFLGQYLPPELLASLEQSILGPLEQDLTELKNTEVGILDKGLSGAVTAVQPVFLGGQLANAQKLYRVAEQVKTYQLQQSHDEVLLTVEKYYRQLIGLQEKQKTVQSMDSLLGSLLEDVDEAVAVGVKNRNDYLQVQLKANQVRSGLLQVRNGIDLSKMLLGQYIGMEPDSFYIQPLPEEVLPLPASCKVDHKQALYQNLNFMMLQKNVEANKLKKRLALGQNLPTVVVGGGFAYHNFLEKIDRSFWFGSAAVNIPISQWWGGGLQMKKAKLALQEAENLRDDTGEMLVLQMQQYYNQLEEYYEQVQVSKESIETAEENYRMQHDAYEAGLATMTELLNASSLLQQSREQYSADYTHYMLKRMEYLYATGQYGPGQLVIDPSKGVVARDSCSFR</sequence>
<keyword evidence="3" id="KW-1133">Transmembrane helix</keyword>
<dbReference type="SUPFAM" id="SSF82714">
    <property type="entry name" value="Multidrug efflux transporter AcrB TolC docking domain, DN and DC subdomains"/>
    <property type="match status" value="2"/>
</dbReference>
<dbReference type="InterPro" id="IPR003423">
    <property type="entry name" value="OMP_efflux"/>
</dbReference>
<dbReference type="Gene3D" id="1.20.1600.10">
    <property type="entry name" value="Outer membrane efflux proteins (OEP)"/>
    <property type="match status" value="1"/>
</dbReference>
<feature type="coiled-coil region" evidence="2">
    <location>
        <begin position="1436"/>
        <end position="1488"/>
    </location>
</feature>
<feature type="transmembrane region" description="Helical" evidence="3">
    <location>
        <begin position="465"/>
        <end position="488"/>
    </location>
</feature>
<feature type="transmembrane region" description="Helical" evidence="3">
    <location>
        <begin position="965"/>
        <end position="987"/>
    </location>
</feature>
<feature type="transmembrane region" description="Helical" evidence="3">
    <location>
        <begin position="12"/>
        <end position="32"/>
    </location>
</feature>
<dbReference type="Pfam" id="PF00873">
    <property type="entry name" value="ACR_tran"/>
    <property type="match status" value="1"/>
</dbReference>
<feature type="transmembrane region" description="Helical" evidence="3">
    <location>
        <begin position="533"/>
        <end position="551"/>
    </location>
</feature>
<name>A0A9D9GZ37_9BACT</name>
<keyword evidence="3" id="KW-0472">Membrane</keyword>
<feature type="transmembrane region" description="Helical" evidence="3">
    <location>
        <begin position="889"/>
        <end position="909"/>
    </location>
</feature>
<feature type="transmembrane region" description="Helical" evidence="3">
    <location>
        <begin position="368"/>
        <end position="386"/>
    </location>
</feature>
<accession>A0A9D9GZ37</accession>
<evidence type="ECO:0000256" key="1">
    <source>
        <dbReference type="ARBA" id="ARBA00007613"/>
    </source>
</evidence>
<proteinExistence type="inferred from homology"/>
<dbReference type="PANTHER" id="PTHR32063">
    <property type="match status" value="1"/>
</dbReference>
<organism evidence="4 5">
    <name type="scientific">Candidatus Pullibacteroides excrementavium</name>
    <dbReference type="NCBI Taxonomy" id="2840905"/>
    <lineage>
        <taxon>Bacteria</taxon>
        <taxon>Pseudomonadati</taxon>
        <taxon>Bacteroidota</taxon>
        <taxon>Bacteroidia</taxon>
        <taxon>Bacteroidales</taxon>
        <taxon>Candidatus Pullibacteroides</taxon>
    </lineage>
</organism>
<evidence type="ECO:0000313" key="5">
    <source>
        <dbReference type="Proteomes" id="UP000823612"/>
    </source>
</evidence>
<keyword evidence="2" id="KW-0175">Coiled coil</keyword>
<dbReference type="Gene3D" id="3.30.70.1430">
    <property type="entry name" value="Multidrug efflux transporter AcrB pore domain"/>
    <property type="match status" value="2"/>
</dbReference>
<dbReference type="Pfam" id="PF02321">
    <property type="entry name" value="OEP"/>
    <property type="match status" value="1"/>
</dbReference>
<dbReference type="PANTHER" id="PTHR32063:SF18">
    <property type="entry name" value="CATION EFFLUX SYSTEM PROTEIN"/>
    <property type="match status" value="1"/>
</dbReference>
<reference evidence="4" key="1">
    <citation type="submission" date="2020-10" db="EMBL/GenBank/DDBJ databases">
        <authorList>
            <person name="Gilroy R."/>
        </authorList>
    </citation>
    <scope>NUCLEOTIDE SEQUENCE</scope>
    <source>
        <strain evidence="4">2889</strain>
    </source>
</reference>
<comment type="similarity">
    <text evidence="1">Belongs to the outer membrane factor (OMF) (TC 1.B.17) family.</text>
</comment>
<feature type="transmembrane region" description="Helical" evidence="3">
    <location>
        <begin position="863"/>
        <end position="882"/>
    </location>
</feature>
<protein>
    <submittedName>
        <fullName evidence="4">Efflux RND transporter permease subunit</fullName>
    </submittedName>
</protein>
<reference evidence="4" key="2">
    <citation type="journal article" date="2021" name="PeerJ">
        <title>Extensive microbial diversity within the chicken gut microbiome revealed by metagenomics and culture.</title>
        <authorList>
            <person name="Gilroy R."/>
            <person name="Ravi A."/>
            <person name="Getino M."/>
            <person name="Pursley I."/>
            <person name="Horton D.L."/>
            <person name="Alikhan N.F."/>
            <person name="Baker D."/>
            <person name="Gharbi K."/>
            <person name="Hall N."/>
            <person name="Watson M."/>
            <person name="Adriaenssens E.M."/>
            <person name="Foster-Nyarko E."/>
            <person name="Jarju S."/>
            <person name="Secka A."/>
            <person name="Antonio M."/>
            <person name="Oren A."/>
            <person name="Chaudhuri R.R."/>
            <person name="La Ragione R."/>
            <person name="Hildebrand F."/>
            <person name="Pallen M.J."/>
        </authorList>
    </citation>
    <scope>NUCLEOTIDE SEQUENCE</scope>
    <source>
        <strain evidence="4">2889</strain>
    </source>
</reference>
<comment type="caution">
    <text evidence="4">The sequence shown here is derived from an EMBL/GenBank/DDBJ whole genome shotgun (WGS) entry which is preliminary data.</text>
</comment>
<feature type="transmembrane region" description="Helical" evidence="3">
    <location>
        <begin position="337"/>
        <end position="356"/>
    </location>
</feature>
<feature type="transmembrane region" description="Helical" evidence="3">
    <location>
        <begin position="433"/>
        <end position="453"/>
    </location>
</feature>
<dbReference type="GO" id="GO:0005886">
    <property type="term" value="C:plasma membrane"/>
    <property type="evidence" value="ECO:0007669"/>
    <property type="project" value="TreeGrafter"/>
</dbReference>
<evidence type="ECO:0000256" key="2">
    <source>
        <dbReference type="SAM" id="Coils"/>
    </source>
</evidence>
<dbReference type="GO" id="GO:0042910">
    <property type="term" value="F:xenobiotic transmembrane transporter activity"/>
    <property type="evidence" value="ECO:0007669"/>
    <property type="project" value="TreeGrafter"/>
</dbReference>
<dbReference type="InterPro" id="IPR027463">
    <property type="entry name" value="AcrB_DN_DC_subdom"/>
</dbReference>
<dbReference type="PRINTS" id="PR00702">
    <property type="entry name" value="ACRIFLAVINRP"/>
</dbReference>
<gene>
    <name evidence="4" type="ORF">IAB08_03610</name>
</gene>
<feature type="transmembrane region" description="Helical" evidence="3">
    <location>
        <begin position="993"/>
        <end position="1016"/>
    </location>
</feature>
<dbReference type="EMBL" id="JADIMZ010000051">
    <property type="protein sequence ID" value="MBO8432365.1"/>
    <property type="molecule type" value="Genomic_DNA"/>
</dbReference>
<dbReference type="Gene3D" id="3.30.2090.10">
    <property type="entry name" value="Multidrug efflux transporter AcrB TolC docking domain, DN and DC subdomains"/>
    <property type="match status" value="2"/>
</dbReference>
<dbReference type="Gene3D" id="1.20.1640.10">
    <property type="entry name" value="Multidrug efflux transporter AcrB transmembrane domain"/>
    <property type="match status" value="2"/>
</dbReference>
<evidence type="ECO:0000256" key="3">
    <source>
        <dbReference type="SAM" id="Phobius"/>
    </source>
</evidence>